<proteinExistence type="predicted"/>
<organism evidence="2">
    <name type="scientific">Alexandrium monilatum</name>
    <dbReference type="NCBI Taxonomy" id="311494"/>
    <lineage>
        <taxon>Eukaryota</taxon>
        <taxon>Sar</taxon>
        <taxon>Alveolata</taxon>
        <taxon>Dinophyceae</taxon>
        <taxon>Gonyaulacales</taxon>
        <taxon>Pyrocystaceae</taxon>
        <taxon>Alexandrium</taxon>
    </lineage>
</organism>
<dbReference type="Pfam" id="PF07859">
    <property type="entry name" value="Abhydrolase_3"/>
    <property type="match status" value="1"/>
</dbReference>
<feature type="domain" description="Alpha/beta hydrolase fold-3" evidence="1">
    <location>
        <begin position="824"/>
        <end position="933"/>
    </location>
</feature>
<evidence type="ECO:0000313" key="2">
    <source>
        <dbReference type="EMBL" id="CAE4662926.1"/>
    </source>
</evidence>
<protein>
    <recommendedName>
        <fullName evidence="1">Alpha/beta hydrolase fold-3 domain-containing protein</fullName>
    </recommendedName>
</protein>
<dbReference type="EMBL" id="HBNR01085235">
    <property type="protein sequence ID" value="CAE4662926.1"/>
    <property type="molecule type" value="Transcribed_RNA"/>
</dbReference>
<dbReference type="InterPro" id="IPR029058">
    <property type="entry name" value="AB_hydrolase_fold"/>
</dbReference>
<accession>A0A7S4T263</accession>
<dbReference type="InterPro" id="IPR013094">
    <property type="entry name" value="AB_hydrolase_3"/>
</dbReference>
<evidence type="ECO:0000259" key="1">
    <source>
        <dbReference type="Pfam" id="PF07859"/>
    </source>
</evidence>
<sequence>MAEAKPEKRRAAEAVGLGWTSDELAVSSIPALWRALGLLARDPGRFMDASKVVVADRVGYIARALTVTSTGRRVTEHIYSNERSHEMVFRVVDGVSKRETNHERVIAIKESPVRLEFYQRHAADGCRTYWQAPVEAVKDFVEALRAQVAKLEADESGAVGLGFLAEEIRGTSHDAVWRAMVVSTREPGRFFDCSDVRVEDRAGFVRRSLRVNGQAYTELIRTDERRNELTFRKLGEDGEDGEGVERVVALRSHPLQLEFFQRSTTDGFRVHWSMPQSAVLKACDAYVREARRMDGIHPSTIGYGIGSDPIRECSQDALMMAIKDSIQRPWKILNVEASSCKIVQHEGFVERVMRLKATGEILHERVTIDEENGEVTFRRYEDLHQPSSTERVLVIRHPLRLEMYERAVNGEAKGTRIDWQAPYEVAHSVFNRLVGLARSIGRSSGSDVVGYGLASRPISGLSKAAVWKSMVRSVRFPAEYGMAVDRVTVHEMPGYLQRSMRLLERPGSPVMTENVRVLAASKEITYRPVVRGEEVAEERVFALRVDPLRCELFSRRADDQVRIDWQAPRTLAIDIFASVEAAAASKAPAVGPSKGALAGVAGALQWLAATRGGAAAAREATARSFVVAAEARPVAQASPFTGAATRALLGRGTAPPPTGGLLTSIATTASLAACGRAAASELRKRRQPAQSTGKVALAAGAVLLPAQDPVLGQLRSCLGSLCGALDECGRRQTRDSELLRRGLEAARQAVHDLVAPRALPGPPVALSAPAAALEEASAAATGAAAVHYEAKVLELAGEQRDCGIFTPANASESTPALVFLHGFTRSHQRHHGLARRLASQLGFRVVLPNLPPLLEAALLGSGDEARGRAVEEAVALVQWLRAMPGVDPRRVVLGGFSAGGAAALEAAARLSELTGTPPLACMLLDAVPWARRTAAAAACMAAPPPGGVLLLESEPSAYNEELAFRREVLPRLPPEASVRVVSVSGSKHVDVEDSRCGGPVDELLGGLLWGEPCPEKTATFQDLAVGFVRDVLESSSLPQDFRTATAKVSGQFQHFEGLSPNLAVRPIAVA</sequence>
<dbReference type="Gene3D" id="3.40.50.1820">
    <property type="entry name" value="alpha/beta hydrolase"/>
    <property type="match status" value="1"/>
</dbReference>
<dbReference type="GO" id="GO:0016787">
    <property type="term" value="F:hydrolase activity"/>
    <property type="evidence" value="ECO:0007669"/>
    <property type="project" value="InterPro"/>
</dbReference>
<name>A0A7S4T263_9DINO</name>
<dbReference type="AlphaFoldDB" id="A0A7S4T263"/>
<reference evidence="2" key="1">
    <citation type="submission" date="2021-01" db="EMBL/GenBank/DDBJ databases">
        <authorList>
            <person name="Corre E."/>
            <person name="Pelletier E."/>
            <person name="Niang G."/>
            <person name="Scheremetjew M."/>
            <person name="Finn R."/>
            <person name="Kale V."/>
            <person name="Holt S."/>
            <person name="Cochrane G."/>
            <person name="Meng A."/>
            <person name="Brown T."/>
            <person name="Cohen L."/>
        </authorList>
    </citation>
    <scope>NUCLEOTIDE SEQUENCE</scope>
    <source>
        <strain evidence="2">CCMP3105</strain>
    </source>
</reference>
<dbReference type="SUPFAM" id="SSF53474">
    <property type="entry name" value="alpha/beta-Hydrolases"/>
    <property type="match status" value="1"/>
</dbReference>
<gene>
    <name evidence="2" type="ORF">AMON00008_LOCUS61016</name>
</gene>